<keyword evidence="3" id="KW-1185">Reference proteome</keyword>
<evidence type="ECO:0000256" key="1">
    <source>
        <dbReference type="SAM" id="MobiDB-lite"/>
    </source>
</evidence>
<feature type="compositionally biased region" description="Polar residues" evidence="1">
    <location>
        <begin position="42"/>
        <end position="54"/>
    </location>
</feature>
<reference evidence="2" key="1">
    <citation type="submission" date="2022-01" db="EMBL/GenBank/DDBJ databases">
        <title>Genome Sequence Resource for Two Populations of Ditylenchus destructor, the Migratory Endoparasitic Phytonematode.</title>
        <authorList>
            <person name="Zhang H."/>
            <person name="Lin R."/>
            <person name="Xie B."/>
        </authorList>
    </citation>
    <scope>NUCLEOTIDE SEQUENCE</scope>
    <source>
        <strain evidence="2">BazhouSP</strain>
    </source>
</reference>
<name>A0AAD4MVF6_9BILA</name>
<feature type="region of interest" description="Disordered" evidence="1">
    <location>
        <begin position="1"/>
        <end position="112"/>
    </location>
</feature>
<proteinExistence type="predicted"/>
<dbReference type="AlphaFoldDB" id="A0AAD4MVF6"/>
<dbReference type="EMBL" id="JAKKPZ010000052">
    <property type="protein sequence ID" value="KAI1705877.1"/>
    <property type="molecule type" value="Genomic_DNA"/>
</dbReference>
<dbReference type="Proteomes" id="UP001201812">
    <property type="component" value="Unassembled WGS sequence"/>
</dbReference>
<organism evidence="2 3">
    <name type="scientific">Ditylenchus destructor</name>
    <dbReference type="NCBI Taxonomy" id="166010"/>
    <lineage>
        <taxon>Eukaryota</taxon>
        <taxon>Metazoa</taxon>
        <taxon>Ecdysozoa</taxon>
        <taxon>Nematoda</taxon>
        <taxon>Chromadorea</taxon>
        <taxon>Rhabditida</taxon>
        <taxon>Tylenchina</taxon>
        <taxon>Tylenchomorpha</taxon>
        <taxon>Sphaerularioidea</taxon>
        <taxon>Anguinidae</taxon>
        <taxon>Anguininae</taxon>
        <taxon>Ditylenchus</taxon>
    </lineage>
</organism>
<accession>A0AAD4MVF6</accession>
<comment type="caution">
    <text evidence="2">The sequence shown here is derived from an EMBL/GenBank/DDBJ whole genome shotgun (WGS) entry which is preliminary data.</text>
</comment>
<gene>
    <name evidence="2" type="ORF">DdX_13311</name>
</gene>
<evidence type="ECO:0000313" key="2">
    <source>
        <dbReference type="EMBL" id="KAI1705877.1"/>
    </source>
</evidence>
<sequence length="178" mass="19564">MMNGGTNRRRNSNSPVQHKLSTPSPPNEALLGQPPIPVKKLSTASTRRMQSMQAATIRAFREKGSSYLTSDSQDGDRDSNHNNSSPTLRGRSGSPRLKRHDTDPMTTPANHKPRFDNIEIVVNNPEFFGNSDDFLKVPHPSGGISPSICSIQSDPESCLDGFLNEDEDTCSMLGWLNL</sequence>
<evidence type="ECO:0000313" key="3">
    <source>
        <dbReference type="Proteomes" id="UP001201812"/>
    </source>
</evidence>
<protein>
    <submittedName>
        <fullName evidence="2">Uncharacterized protein</fullName>
    </submittedName>
</protein>